<organism evidence="2 3">
    <name type="scientific">Ureibacillus xyleni</name>
    <dbReference type="NCBI Taxonomy" id="614648"/>
    <lineage>
        <taxon>Bacteria</taxon>
        <taxon>Bacillati</taxon>
        <taxon>Bacillota</taxon>
        <taxon>Bacilli</taxon>
        <taxon>Bacillales</taxon>
        <taxon>Caryophanaceae</taxon>
        <taxon>Ureibacillus</taxon>
    </lineage>
</organism>
<keyword evidence="1" id="KW-0812">Transmembrane</keyword>
<dbReference type="EMBL" id="OBMQ01000003">
    <property type="protein sequence ID" value="SOC02799.1"/>
    <property type="molecule type" value="Genomic_DNA"/>
</dbReference>
<evidence type="ECO:0000256" key="1">
    <source>
        <dbReference type="SAM" id="Phobius"/>
    </source>
</evidence>
<gene>
    <name evidence="2" type="ORF">SAMN05880501_103109</name>
</gene>
<dbReference type="AlphaFoldDB" id="A0A285S612"/>
<evidence type="ECO:0000313" key="2">
    <source>
        <dbReference type="EMBL" id="SOC02799.1"/>
    </source>
</evidence>
<keyword evidence="3" id="KW-1185">Reference proteome</keyword>
<proteinExistence type="predicted"/>
<feature type="transmembrane region" description="Helical" evidence="1">
    <location>
        <begin position="6"/>
        <end position="28"/>
    </location>
</feature>
<reference evidence="3" key="1">
    <citation type="submission" date="2017-08" db="EMBL/GenBank/DDBJ databases">
        <authorList>
            <person name="Varghese N."/>
            <person name="Submissions S."/>
        </authorList>
    </citation>
    <scope>NUCLEOTIDE SEQUENCE [LARGE SCALE GENOMIC DNA]</scope>
    <source>
        <strain evidence="3">JC22</strain>
    </source>
</reference>
<name>A0A285S612_9BACL</name>
<dbReference type="Proteomes" id="UP000219636">
    <property type="component" value="Unassembled WGS sequence"/>
</dbReference>
<sequence length="35" mass="3704">MFDQVAVGILQALTVVAVVAVVVIIPLVDTMVHKN</sequence>
<accession>A0A285S612</accession>
<keyword evidence="1" id="KW-1133">Transmembrane helix</keyword>
<protein>
    <submittedName>
        <fullName evidence="2">Uncharacterized protein</fullName>
    </submittedName>
</protein>
<keyword evidence="1" id="KW-0472">Membrane</keyword>
<evidence type="ECO:0000313" key="3">
    <source>
        <dbReference type="Proteomes" id="UP000219636"/>
    </source>
</evidence>